<reference evidence="2" key="2">
    <citation type="submission" date="2021-09" db="EMBL/GenBank/DDBJ databases">
        <authorList>
            <person name="Gilroy R."/>
        </authorList>
    </citation>
    <scope>NUCLEOTIDE SEQUENCE</scope>
    <source>
        <strain evidence="2">ChiGjej5B5-7349</strain>
    </source>
</reference>
<feature type="non-terminal residue" evidence="2">
    <location>
        <position position="1"/>
    </location>
</feature>
<sequence length="132" mass="13458">ADALSVLRPAAGEQYFGPNPYAGASEYPSAAGFSLLDEDAQTLLSPTTAASTDCLCAQGSPIGTDLSGEPLTLWAHYPDTEFSGDEVVLRISDTAQLRLPVPDDAQSGDAASDGAQPGDAQSDDAQPSDAQG</sequence>
<feature type="compositionally biased region" description="Low complexity" evidence="1">
    <location>
        <begin position="103"/>
        <end position="132"/>
    </location>
</feature>
<evidence type="ECO:0000256" key="1">
    <source>
        <dbReference type="SAM" id="MobiDB-lite"/>
    </source>
</evidence>
<name>A0A921MDD9_9MICO</name>
<comment type="caution">
    <text evidence="2">The sequence shown here is derived from an EMBL/GenBank/DDBJ whole genome shotgun (WGS) entry which is preliminary data.</text>
</comment>
<reference evidence="2" key="1">
    <citation type="journal article" date="2021" name="PeerJ">
        <title>Extensive microbial diversity within the chicken gut microbiome revealed by metagenomics and culture.</title>
        <authorList>
            <person name="Gilroy R."/>
            <person name="Ravi A."/>
            <person name="Getino M."/>
            <person name="Pursley I."/>
            <person name="Horton D.L."/>
            <person name="Alikhan N.F."/>
            <person name="Baker D."/>
            <person name="Gharbi K."/>
            <person name="Hall N."/>
            <person name="Watson M."/>
            <person name="Adriaenssens E.M."/>
            <person name="Foster-Nyarko E."/>
            <person name="Jarju S."/>
            <person name="Secka A."/>
            <person name="Antonio M."/>
            <person name="Oren A."/>
            <person name="Chaudhuri R.R."/>
            <person name="La Ragione R."/>
            <person name="Hildebrand F."/>
            <person name="Pallen M.J."/>
        </authorList>
    </citation>
    <scope>NUCLEOTIDE SEQUENCE</scope>
    <source>
        <strain evidence="2">ChiGjej5B5-7349</strain>
    </source>
</reference>
<feature type="region of interest" description="Disordered" evidence="1">
    <location>
        <begin position="98"/>
        <end position="132"/>
    </location>
</feature>
<protein>
    <submittedName>
        <fullName evidence="2">Uncharacterized protein</fullName>
    </submittedName>
</protein>
<organism evidence="2 3">
    <name type="scientific">Brevibacterium senegalense</name>
    <dbReference type="NCBI Taxonomy" id="1033736"/>
    <lineage>
        <taxon>Bacteria</taxon>
        <taxon>Bacillati</taxon>
        <taxon>Actinomycetota</taxon>
        <taxon>Actinomycetes</taxon>
        <taxon>Micrococcales</taxon>
        <taxon>Brevibacteriaceae</taxon>
        <taxon>Brevibacterium</taxon>
    </lineage>
</organism>
<evidence type="ECO:0000313" key="3">
    <source>
        <dbReference type="Proteomes" id="UP000784435"/>
    </source>
</evidence>
<proteinExistence type="predicted"/>
<evidence type="ECO:0000313" key="2">
    <source>
        <dbReference type="EMBL" id="HJG79756.1"/>
    </source>
</evidence>
<dbReference type="Proteomes" id="UP000784435">
    <property type="component" value="Unassembled WGS sequence"/>
</dbReference>
<dbReference type="AlphaFoldDB" id="A0A921MDD9"/>
<accession>A0A921MDD9</accession>
<gene>
    <name evidence="2" type="ORF">K8V08_05015</name>
</gene>
<dbReference type="EMBL" id="DYUK01000104">
    <property type="protein sequence ID" value="HJG79756.1"/>
    <property type="molecule type" value="Genomic_DNA"/>
</dbReference>